<reference evidence="1" key="1">
    <citation type="submission" date="2014-09" db="EMBL/GenBank/DDBJ databases">
        <authorList>
            <person name="Magalhaes I.L.F."/>
            <person name="Oliveira U."/>
            <person name="Santos F.R."/>
            <person name="Vidigal T.H.D.A."/>
            <person name="Brescovit A.D."/>
            <person name="Santos A.J."/>
        </authorList>
    </citation>
    <scope>NUCLEOTIDE SEQUENCE</scope>
    <source>
        <tissue evidence="1">Shoot tissue taken approximately 20 cm above the soil surface</tissue>
    </source>
</reference>
<sequence>MMNQIMKYCAN</sequence>
<evidence type="ECO:0000313" key="1">
    <source>
        <dbReference type="EMBL" id="JAD36892.1"/>
    </source>
</evidence>
<reference evidence="1" key="2">
    <citation type="journal article" date="2015" name="Data Brief">
        <title>Shoot transcriptome of the giant reed, Arundo donax.</title>
        <authorList>
            <person name="Barrero R.A."/>
            <person name="Guerrero F.D."/>
            <person name="Moolhuijzen P."/>
            <person name="Goolsby J.A."/>
            <person name="Tidwell J."/>
            <person name="Bellgard S.E."/>
            <person name="Bellgard M.I."/>
        </authorList>
    </citation>
    <scope>NUCLEOTIDE SEQUENCE</scope>
    <source>
        <tissue evidence="1">Shoot tissue taken approximately 20 cm above the soil surface</tissue>
    </source>
</reference>
<organism evidence="1">
    <name type="scientific">Arundo donax</name>
    <name type="common">Giant reed</name>
    <name type="synonym">Donax arundinaceus</name>
    <dbReference type="NCBI Taxonomy" id="35708"/>
    <lineage>
        <taxon>Eukaryota</taxon>
        <taxon>Viridiplantae</taxon>
        <taxon>Streptophyta</taxon>
        <taxon>Embryophyta</taxon>
        <taxon>Tracheophyta</taxon>
        <taxon>Spermatophyta</taxon>
        <taxon>Magnoliopsida</taxon>
        <taxon>Liliopsida</taxon>
        <taxon>Poales</taxon>
        <taxon>Poaceae</taxon>
        <taxon>PACMAD clade</taxon>
        <taxon>Arundinoideae</taxon>
        <taxon>Arundineae</taxon>
        <taxon>Arundo</taxon>
    </lineage>
</organism>
<accession>A0A0A8ZPX8</accession>
<proteinExistence type="predicted"/>
<dbReference type="EMBL" id="GBRH01261003">
    <property type="protein sequence ID" value="JAD36892.1"/>
    <property type="molecule type" value="Transcribed_RNA"/>
</dbReference>
<name>A0A0A8ZPX8_ARUDO</name>
<protein>
    <submittedName>
        <fullName evidence="1">Uncharacterized protein</fullName>
    </submittedName>
</protein>